<feature type="active site" description="Tele-phosphohistidine intermediate" evidence="1">
    <location>
        <position position="8"/>
    </location>
</feature>
<dbReference type="Pfam" id="PF00300">
    <property type="entry name" value="His_Phos_1"/>
    <property type="match status" value="1"/>
</dbReference>
<dbReference type="EMBL" id="JACRSY010000070">
    <property type="protein sequence ID" value="MBC8581668.1"/>
    <property type="molecule type" value="Genomic_DNA"/>
</dbReference>
<proteinExistence type="predicted"/>
<dbReference type="InterPro" id="IPR013078">
    <property type="entry name" value="His_Pase_superF_clade-1"/>
</dbReference>
<protein>
    <submittedName>
        <fullName evidence="3">Histidine phosphatase family protein</fullName>
    </submittedName>
</protein>
<dbReference type="InterPro" id="IPR029033">
    <property type="entry name" value="His_PPase_superfam"/>
</dbReference>
<comment type="caution">
    <text evidence="3">The sequence shown here is derived from an EMBL/GenBank/DDBJ whole genome shotgun (WGS) entry which is preliminary data.</text>
</comment>
<gene>
    <name evidence="3" type="ORF">H8718_19500</name>
</gene>
<dbReference type="GO" id="GO:0005737">
    <property type="term" value="C:cytoplasm"/>
    <property type="evidence" value="ECO:0007669"/>
    <property type="project" value="TreeGrafter"/>
</dbReference>
<evidence type="ECO:0000256" key="1">
    <source>
        <dbReference type="PIRSR" id="PIRSR613078-1"/>
    </source>
</evidence>
<dbReference type="GO" id="GO:0016791">
    <property type="term" value="F:phosphatase activity"/>
    <property type="evidence" value="ECO:0007669"/>
    <property type="project" value="TreeGrafter"/>
</dbReference>
<dbReference type="Proteomes" id="UP000655830">
    <property type="component" value="Unassembled WGS sequence"/>
</dbReference>
<sequence>MRLLIIRHGESQADLLNVHEGRADFELTDRGHQQAQAMSKWVKENYNISKIYCSPLKRAYQTAQHLSDETGISLYIEDLLAEFNNGLIAGLSREEAAEKYPYQPHLALHESVYEQESQLQFRYRAEHVLSKILSENKEGTIVVITHGGMIYQLYRAFLGLPINTEVFVSTGDTGIHEWIIADGKKIIRASNKTDHLANKNL</sequence>
<dbReference type="Gene3D" id="3.40.50.1240">
    <property type="entry name" value="Phosphoglycerate mutase-like"/>
    <property type="match status" value="1"/>
</dbReference>
<dbReference type="SUPFAM" id="SSF53254">
    <property type="entry name" value="Phosphoglycerate mutase-like"/>
    <property type="match status" value="1"/>
</dbReference>
<keyword evidence="4" id="KW-1185">Reference proteome</keyword>
<dbReference type="SMART" id="SM00855">
    <property type="entry name" value="PGAM"/>
    <property type="match status" value="1"/>
</dbReference>
<name>A0A926EK23_9FIRM</name>
<dbReference type="CDD" id="cd07067">
    <property type="entry name" value="HP_PGM_like"/>
    <property type="match status" value="1"/>
</dbReference>
<accession>A0A926EK23</accession>
<organism evidence="3 4">
    <name type="scientific">Zhenhengia yiwuensis</name>
    <dbReference type="NCBI Taxonomy" id="2763666"/>
    <lineage>
        <taxon>Bacteria</taxon>
        <taxon>Bacillati</taxon>
        <taxon>Bacillota</taxon>
        <taxon>Clostridia</taxon>
        <taxon>Lachnospirales</taxon>
        <taxon>Lachnospiraceae</taxon>
        <taxon>Zhenhengia</taxon>
    </lineage>
</organism>
<dbReference type="InterPro" id="IPR050275">
    <property type="entry name" value="PGM_Phosphatase"/>
</dbReference>
<dbReference type="RefSeq" id="WP_249334705.1">
    <property type="nucleotide sequence ID" value="NZ_JACRSY010000070.1"/>
</dbReference>
<feature type="active site" description="Proton donor/acceptor" evidence="1">
    <location>
        <position position="82"/>
    </location>
</feature>
<feature type="binding site" evidence="2">
    <location>
        <position position="58"/>
    </location>
    <ligand>
        <name>substrate</name>
    </ligand>
</feature>
<evidence type="ECO:0000313" key="4">
    <source>
        <dbReference type="Proteomes" id="UP000655830"/>
    </source>
</evidence>
<dbReference type="AlphaFoldDB" id="A0A926EK23"/>
<reference evidence="3" key="1">
    <citation type="submission" date="2020-08" db="EMBL/GenBank/DDBJ databases">
        <title>Genome public.</title>
        <authorList>
            <person name="Liu C."/>
            <person name="Sun Q."/>
        </authorList>
    </citation>
    <scope>NUCLEOTIDE SEQUENCE</scope>
    <source>
        <strain evidence="3">NSJ-12</strain>
    </source>
</reference>
<evidence type="ECO:0000313" key="3">
    <source>
        <dbReference type="EMBL" id="MBC8581668.1"/>
    </source>
</evidence>
<dbReference type="PANTHER" id="PTHR48100">
    <property type="entry name" value="BROAD-SPECIFICITY PHOSPHATASE YOR283W-RELATED"/>
    <property type="match status" value="1"/>
</dbReference>
<dbReference type="PANTHER" id="PTHR48100:SF1">
    <property type="entry name" value="HISTIDINE PHOSPHATASE FAMILY PROTEIN-RELATED"/>
    <property type="match status" value="1"/>
</dbReference>
<evidence type="ECO:0000256" key="2">
    <source>
        <dbReference type="PIRSR" id="PIRSR613078-2"/>
    </source>
</evidence>